<dbReference type="OrthoDB" id="17800at2759"/>
<gene>
    <name evidence="2" type="ORF">Anas_08170</name>
</gene>
<accession>A0A5N5TKX9</accession>
<keyword evidence="1" id="KW-0812">Transmembrane</keyword>
<dbReference type="AlphaFoldDB" id="A0A5N5TKX9"/>
<evidence type="ECO:0000256" key="1">
    <source>
        <dbReference type="SAM" id="Phobius"/>
    </source>
</evidence>
<organism evidence="2 3">
    <name type="scientific">Armadillidium nasatum</name>
    <dbReference type="NCBI Taxonomy" id="96803"/>
    <lineage>
        <taxon>Eukaryota</taxon>
        <taxon>Metazoa</taxon>
        <taxon>Ecdysozoa</taxon>
        <taxon>Arthropoda</taxon>
        <taxon>Crustacea</taxon>
        <taxon>Multicrustacea</taxon>
        <taxon>Malacostraca</taxon>
        <taxon>Eumalacostraca</taxon>
        <taxon>Peracarida</taxon>
        <taxon>Isopoda</taxon>
        <taxon>Oniscidea</taxon>
        <taxon>Crinocheta</taxon>
        <taxon>Armadillidiidae</taxon>
        <taxon>Armadillidium</taxon>
    </lineage>
</organism>
<evidence type="ECO:0000313" key="2">
    <source>
        <dbReference type="EMBL" id="KAB7506818.1"/>
    </source>
</evidence>
<evidence type="ECO:0000313" key="3">
    <source>
        <dbReference type="Proteomes" id="UP000326759"/>
    </source>
</evidence>
<dbReference type="Proteomes" id="UP000326759">
    <property type="component" value="Unassembled WGS sequence"/>
</dbReference>
<reference evidence="2 3" key="1">
    <citation type="journal article" date="2019" name="PLoS Biol.">
        <title>Sex chromosomes control vertical transmission of feminizing Wolbachia symbionts in an isopod.</title>
        <authorList>
            <person name="Becking T."/>
            <person name="Chebbi M.A."/>
            <person name="Giraud I."/>
            <person name="Moumen B."/>
            <person name="Laverre T."/>
            <person name="Caubet Y."/>
            <person name="Peccoud J."/>
            <person name="Gilbert C."/>
            <person name="Cordaux R."/>
        </authorList>
    </citation>
    <scope>NUCLEOTIDE SEQUENCE [LARGE SCALE GENOMIC DNA]</scope>
    <source>
        <strain evidence="2">ANa2</strain>
        <tissue evidence="2">Whole body excluding digestive tract and cuticle</tissue>
    </source>
</reference>
<protein>
    <submittedName>
        <fullName evidence="2">Uncharacterized protein</fullName>
    </submittedName>
</protein>
<sequence length="85" mass="9894">MSSLPIETEYEPLADRPLFGVGETRPRDRTINIIIVVVTCFIVLFTYSQCLCTLSKSHRNFLCSLHHYDMFISFSADFLVPTRRY</sequence>
<proteinExistence type="predicted"/>
<keyword evidence="1" id="KW-1133">Transmembrane helix</keyword>
<name>A0A5N5TKX9_9CRUS</name>
<dbReference type="EMBL" id="SEYY01000644">
    <property type="protein sequence ID" value="KAB7506818.1"/>
    <property type="molecule type" value="Genomic_DNA"/>
</dbReference>
<keyword evidence="1" id="KW-0472">Membrane</keyword>
<feature type="transmembrane region" description="Helical" evidence="1">
    <location>
        <begin position="31"/>
        <end position="52"/>
    </location>
</feature>
<keyword evidence="3" id="KW-1185">Reference proteome</keyword>
<comment type="caution">
    <text evidence="2">The sequence shown here is derived from an EMBL/GenBank/DDBJ whole genome shotgun (WGS) entry which is preliminary data.</text>
</comment>